<feature type="coiled-coil region" evidence="1">
    <location>
        <begin position="360"/>
        <end position="387"/>
    </location>
</feature>
<organism evidence="3 4">
    <name type="scientific">Clupea harengus</name>
    <name type="common">Atlantic herring</name>
    <dbReference type="NCBI Taxonomy" id="7950"/>
    <lineage>
        <taxon>Eukaryota</taxon>
        <taxon>Metazoa</taxon>
        <taxon>Chordata</taxon>
        <taxon>Craniata</taxon>
        <taxon>Vertebrata</taxon>
        <taxon>Euteleostomi</taxon>
        <taxon>Actinopterygii</taxon>
        <taxon>Neopterygii</taxon>
        <taxon>Teleostei</taxon>
        <taxon>Clupei</taxon>
        <taxon>Clupeiformes</taxon>
        <taxon>Clupeoidei</taxon>
        <taxon>Clupeidae</taxon>
        <taxon>Clupea</taxon>
    </lineage>
</organism>
<accession>A0A6P8H2D2</accession>
<feature type="region of interest" description="Disordered" evidence="2">
    <location>
        <begin position="395"/>
        <end position="418"/>
    </location>
</feature>
<name>A0A6P8H2D2_CLUHA</name>
<reference evidence="4" key="1">
    <citation type="submission" date="2025-08" db="UniProtKB">
        <authorList>
            <consortium name="RefSeq"/>
        </authorList>
    </citation>
    <scope>IDENTIFICATION</scope>
</reference>
<dbReference type="PANTHER" id="PTHR33960:SF1">
    <property type="entry name" value="SIMILAR TO KIAA0825 PROTEIN"/>
    <property type="match status" value="1"/>
</dbReference>
<dbReference type="Pfam" id="PF14906">
    <property type="entry name" value="DUF4495"/>
    <property type="match status" value="2"/>
</dbReference>
<feature type="region of interest" description="Disordered" evidence="2">
    <location>
        <begin position="783"/>
        <end position="840"/>
    </location>
</feature>
<sequence length="1385" mass="152286">MDWQQDFPYDHTVVDLLLPGVPGEADIQQLLRDTEEKLKLNACSIEQSLKDLQGRMGEHWGGERPSSPTEILQWFNPRNPSGLKPVATGHQELLEFYRALQQYLKAEENREEVVLQLLVNISYQCGVCFPSSSPLASRQSSPLPSLLCTVREESAPELQDLWEDVRLQLQRHLLKKLEPAGAREGEEGKEVKDEDEEEEEECEASRVPKRILCLQQLLFLYPESQVLARYQRLRTKAVQALIQTAQAGSPGAGERGFQRLAAGFQAAAPALVAMVSEDLHALNAVGAEPHATLAFLNRAYLGAVSAELAALMEREVQGALKDNTPPKGKAGRRQSRSKATVVPQEPVRNFSLTSHQLGCLTGLASTLLELEQKVEELASEVGFLNCAGESSCSPRGILKKSREDPEATPGEGSSAATPDLILNSAEAVSLEFEWRGAFVELVPQMAHCVKVLLEDVCARSLQQEEVARANSAVLALGSVPQRQGIALTCLERECPKMIAKFCGDVMKEVDNLLPLAIVSRGDPLLPVRRSFVDVSARVALALVGRLQERAKEVPADAPFQNLCGLLATSIYIRQRLEHYESELTDSARTWPLGTQTHTLPIQKCWDLSSSLQDQLACYCLSVCASSLLHDAESHHWADPKPFYEDERCSFSVHMWHYFLSGVRSDLWGALPPELARRLLAQVLCESLQLLVQRYSRARPSYRRVQQVRSDITAILLCVQQLLWSVCEGLGELLASEAKSSSSLPGSSSAADWVVAAHGLCMQLLNVLVVVTAPLTELHGTFQSGPESLGVQSAQAEDEDAPPAQAEGGAPTDSEGAPSSKVEGDAPAEGEGVPSPKAEDENPGLDHAYWLAVINPAVFPEQSLRDGVSSEESCLWLLRLLGAGPCFSPSLLLNTLLHRDCLLLRTLMATSYLFAEEPAEVPPESQEAVDRFLEAVVCVLASLSKVPRVLTLVLEPYLNKTQLWDHLYNPTDSGRLEPAMLRCIRAMVSRPTDSLLRQLVTIVQSSSEDLPGSLLQHDAPECLLSKVPKVWNYIPHDARGKDNSKNSGKSVAMQALSFIFTNLPSAVASLALPVRFLFVFAEKRLSQHARQQLRPTGLLLWALLTRLCQGLEDGEALERLAARPLERGAKERLALLSECLQASVGQQRGVPKPAVHMVLQGLEERRPKWISIQLHKARKLCCKSVFERAESEWLQDKGGGVAVAAAAAAAAAAASVASASASASVTAAEASELKTHLMVLELSHRAGGSQHLGHIYHIITLNEELLWRRLSPPHVLSEDPPQDSTLSLTFDLPDGWTPSPASHFNPLTQFDHFGYDEFDQAGLSQREWAWDALLQPAYRRMSQVTFRVLLRNRWEMQEGAELEDEEKVLVDHLQDIWFPPSPGPSS</sequence>
<feature type="compositionally biased region" description="Basic and acidic residues" evidence="2">
    <location>
        <begin position="180"/>
        <end position="192"/>
    </location>
</feature>
<keyword evidence="3" id="KW-1185">Reference proteome</keyword>
<dbReference type="KEGG" id="char:105895475"/>
<proteinExistence type="predicted"/>
<evidence type="ECO:0000313" key="4">
    <source>
        <dbReference type="RefSeq" id="XP_031441325.1"/>
    </source>
</evidence>
<dbReference type="RefSeq" id="XP_031441325.1">
    <property type="nucleotide sequence ID" value="XM_031585465.2"/>
</dbReference>
<keyword evidence="1" id="KW-0175">Coiled coil</keyword>
<dbReference type="Proteomes" id="UP000515152">
    <property type="component" value="Chromosome 18"/>
</dbReference>
<feature type="region of interest" description="Disordered" evidence="2">
    <location>
        <begin position="180"/>
        <end position="201"/>
    </location>
</feature>
<dbReference type="GeneID" id="105895475"/>
<feature type="region of interest" description="Disordered" evidence="2">
    <location>
        <begin position="319"/>
        <end position="342"/>
    </location>
</feature>
<evidence type="ECO:0000313" key="3">
    <source>
        <dbReference type="Proteomes" id="UP000515152"/>
    </source>
</evidence>
<dbReference type="CTD" id="285600"/>
<protein>
    <submittedName>
        <fullName evidence="4">Uncharacterized protein KIAA0825 homolog</fullName>
    </submittedName>
</protein>
<gene>
    <name evidence="4" type="primary">kiaa0825</name>
</gene>
<feature type="compositionally biased region" description="Polar residues" evidence="2">
    <location>
        <begin position="783"/>
        <end position="792"/>
    </location>
</feature>
<evidence type="ECO:0000256" key="1">
    <source>
        <dbReference type="SAM" id="Coils"/>
    </source>
</evidence>
<evidence type="ECO:0000256" key="2">
    <source>
        <dbReference type="SAM" id="MobiDB-lite"/>
    </source>
</evidence>
<dbReference type="InterPro" id="IPR027993">
    <property type="entry name" value="DUF4495"/>
</dbReference>
<dbReference type="OrthoDB" id="10007406at2759"/>
<dbReference type="PANTHER" id="PTHR33960">
    <property type="entry name" value="SIMILAR TO KIAA0825 PROTEIN"/>
    <property type="match status" value="1"/>
</dbReference>